<gene>
    <name evidence="1" type="ORF">MUY34_01190</name>
</gene>
<evidence type="ECO:0008006" key="3">
    <source>
        <dbReference type="Google" id="ProtNLM"/>
    </source>
</evidence>
<dbReference type="RefSeq" id="WP_248411603.1">
    <property type="nucleotide sequence ID" value="NZ_JALPQF010000001.1"/>
</dbReference>
<sequence length="121" mass="13607">MSCKAQQTNGSSSDIVSVTSKLIGTWVSEEDPNWIIEFTTDGTCYWHYTNDDTDTHDFSVSTSSPQCGYDVRTNVTEDFYLRLIDQSDASESCYEILGVNEDSLSLSTISLTVKNYLFNKQ</sequence>
<protein>
    <recommendedName>
        <fullName evidence="3">Lipocalin-like domain-containing protein</fullName>
    </recommendedName>
</protein>
<accession>A0ABT0H4A2</accession>
<evidence type="ECO:0000313" key="2">
    <source>
        <dbReference type="Proteomes" id="UP001203687"/>
    </source>
</evidence>
<comment type="caution">
    <text evidence="1">The sequence shown here is derived from an EMBL/GenBank/DDBJ whole genome shotgun (WGS) entry which is preliminary data.</text>
</comment>
<organism evidence="1 2">
    <name type="scientific">Psychroserpens algicola</name>
    <dbReference type="NCBI Taxonomy" id="1719034"/>
    <lineage>
        <taxon>Bacteria</taxon>
        <taxon>Pseudomonadati</taxon>
        <taxon>Bacteroidota</taxon>
        <taxon>Flavobacteriia</taxon>
        <taxon>Flavobacteriales</taxon>
        <taxon>Flavobacteriaceae</taxon>
        <taxon>Psychroserpens</taxon>
    </lineage>
</organism>
<dbReference type="EMBL" id="JALPQF010000001">
    <property type="protein sequence ID" value="MCK8479211.1"/>
    <property type="molecule type" value="Genomic_DNA"/>
</dbReference>
<proteinExistence type="predicted"/>
<evidence type="ECO:0000313" key="1">
    <source>
        <dbReference type="EMBL" id="MCK8479211.1"/>
    </source>
</evidence>
<dbReference type="Proteomes" id="UP001203687">
    <property type="component" value="Unassembled WGS sequence"/>
</dbReference>
<reference evidence="1" key="1">
    <citation type="submission" date="2022-04" db="EMBL/GenBank/DDBJ databases">
        <authorList>
            <person name="Ren T."/>
        </authorList>
    </citation>
    <scope>NUCLEOTIDE SEQUENCE</scope>
    <source>
        <strain evidence="1">F63249</strain>
    </source>
</reference>
<name>A0ABT0H4A2_9FLAO</name>
<keyword evidence="2" id="KW-1185">Reference proteome</keyword>